<dbReference type="HOGENOM" id="CLU_1197729_0_0_6"/>
<dbReference type="EMBL" id="ATGI01000021">
    <property type="protein sequence ID" value="EPF74318.1"/>
    <property type="molecule type" value="Genomic_DNA"/>
</dbReference>
<dbReference type="STRING" id="632955.GCA_000829675_03526"/>
<sequence length="231" mass="26741">MKKSQSNWDFACEVLYKYINNREALLALNSGDPKWSRYADFMKRHTKECGHLPPTYYRAYGYYYCSRFGAYLLPSMTSDLARNWLRDARLYLQKYMDIGLGQNNKGTEIFLQSKLNEKANQKMSFKKQSVELDDKTFKTYAFSSHVPAYIDGGIQDVPLEDLLRIICEPNIQEWMDIETIQQAIQVAEIVYPLITSMVKVSSPAASGAYIVITNWQKIEAIFGTVASWWKD</sequence>
<evidence type="ECO:0000313" key="1">
    <source>
        <dbReference type="EMBL" id="EPF74318.1"/>
    </source>
</evidence>
<comment type="caution">
    <text evidence="1">The sequence shown here is derived from an EMBL/GenBank/DDBJ whole genome shotgun (WGS) entry which is preliminary data.</text>
</comment>
<name>S3N7C0_9GAMM</name>
<dbReference type="Proteomes" id="UP000014568">
    <property type="component" value="Unassembled WGS sequence"/>
</dbReference>
<dbReference type="AlphaFoldDB" id="S3N7C0"/>
<gene>
    <name evidence="1" type="ORF">F945_01685</name>
</gene>
<accession>S3N7C0</accession>
<dbReference type="PATRIC" id="fig|421052.3.peg.1642"/>
<dbReference type="eggNOG" id="ENOG50314YM">
    <property type="taxonomic scope" value="Bacteria"/>
</dbReference>
<organism evidence="1 2">
    <name type="scientific">Acinetobacter rudis CIP 110305</name>
    <dbReference type="NCBI Taxonomy" id="421052"/>
    <lineage>
        <taxon>Bacteria</taxon>
        <taxon>Pseudomonadati</taxon>
        <taxon>Pseudomonadota</taxon>
        <taxon>Gammaproteobacteria</taxon>
        <taxon>Moraxellales</taxon>
        <taxon>Moraxellaceae</taxon>
        <taxon>Acinetobacter</taxon>
    </lineage>
</organism>
<evidence type="ECO:0000313" key="2">
    <source>
        <dbReference type="Proteomes" id="UP000014568"/>
    </source>
</evidence>
<dbReference type="RefSeq" id="WP_016656093.1">
    <property type="nucleotide sequence ID" value="NZ_KE340353.1"/>
</dbReference>
<dbReference type="OrthoDB" id="9001829at2"/>
<protein>
    <submittedName>
        <fullName evidence="1">Uncharacterized protein</fullName>
    </submittedName>
</protein>
<reference evidence="1 2" key="1">
    <citation type="submission" date="2013-06" db="EMBL/GenBank/DDBJ databases">
        <title>The Genome Sequence of Acinetobacter rudis CIP 110305.</title>
        <authorList>
            <consortium name="The Broad Institute Genome Sequencing Platform"/>
            <consortium name="The Broad Institute Genome Sequencing Center for Infectious Disease"/>
            <person name="Cerqueira G."/>
            <person name="Feldgarden M."/>
            <person name="Courvalin P."/>
            <person name="Perichon B."/>
            <person name="Grillot-Courvalin C."/>
            <person name="Clermont D."/>
            <person name="Rocha E."/>
            <person name="Yoon E.-J."/>
            <person name="Nemec A."/>
            <person name="Young S.K."/>
            <person name="Zeng Q."/>
            <person name="Gargeya S."/>
            <person name="Fitzgerald M."/>
            <person name="Abouelleil A."/>
            <person name="Alvarado L."/>
            <person name="Berlin A.M."/>
            <person name="Chapman S.B."/>
            <person name="Dewar J."/>
            <person name="Goldberg J."/>
            <person name="Griggs A."/>
            <person name="Gujja S."/>
            <person name="Hansen M."/>
            <person name="Howarth C."/>
            <person name="Imamovic A."/>
            <person name="Larimer J."/>
            <person name="McCowan C."/>
            <person name="Murphy C."/>
            <person name="Pearson M."/>
            <person name="Priest M."/>
            <person name="Roberts A."/>
            <person name="Saif S."/>
            <person name="Shea T."/>
            <person name="Sykes S."/>
            <person name="Wortman J."/>
            <person name="Nusbaum C."/>
            <person name="Birren B."/>
        </authorList>
    </citation>
    <scope>NUCLEOTIDE SEQUENCE [LARGE SCALE GENOMIC DNA]</scope>
    <source>
        <strain evidence="1 2">CIP 110305</strain>
    </source>
</reference>
<proteinExistence type="predicted"/>
<keyword evidence="2" id="KW-1185">Reference proteome</keyword>